<dbReference type="EMBL" id="BGPR01000433">
    <property type="protein sequence ID" value="GBM19917.1"/>
    <property type="molecule type" value="Genomic_DNA"/>
</dbReference>
<proteinExistence type="predicted"/>
<dbReference type="AlphaFoldDB" id="A0A4Y2DUD2"/>
<gene>
    <name evidence="1" type="ORF">AVEN_2861_1</name>
</gene>
<evidence type="ECO:0000313" key="2">
    <source>
        <dbReference type="Proteomes" id="UP000499080"/>
    </source>
</evidence>
<reference evidence="1 2" key="1">
    <citation type="journal article" date="2019" name="Sci. Rep.">
        <title>Orb-weaving spider Araneus ventricosus genome elucidates the spidroin gene catalogue.</title>
        <authorList>
            <person name="Kono N."/>
            <person name="Nakamura H."/>
            <person name="Ohtoshi R."/>
            <person name="Moran D.A.P."/>
            <person name="Shinohara A."/>
            <person name="Yoshida Y."/>
            <person name="Fujiwara M."/>
            <person name="Mori M."/>
            <person name="Tomita M."/>
            <person name="Arakawa K."/>
        </authorList>
    </citation>
    <scope>NUCLEOTIDE SEQUENCE [LARGE SCALE GENOMIC DNA]</scope>
</reference>
<sequence length="111" mass="12534">MSCRNTEGRYKTSRLNERSIDAKVHHRDSFQPRYSANTESRRPFSLRIRISNQHRGDGSPCVYLSSLCLPFPPFLNTLPSEARGVVHELSPGDSSSSCTNHPTTVVHLPPW</sequence>
<keyword evidence="2" id="KW-1185">Reference proteome</keyword>
<evidence type="ECO:0000313" key="1">
    <source>
        <dbReference type="EMBL" id="GBM19917.1"/>
    </source>
</evidence>
<dbReference type="Proteomes" id="UP000499080">
    <property type="component" value="Unassembled WGS sequence"/>
</dbReference>
<name>A0A4Y2DUD2_ARAVE</name>
<accession>A0A4Y2DUD2</accession>
<comment type="caution">
    <text evidence="1">The sequence shown here is derived from an EMBL/GenBank/DDBJ whole genome shotgun (WGS) entry which is preliminary data.</text>
</comment>
<protein>
    <submittedName>
        <fullName evidence="1">Uncharacterized protein</fullName>
    </submittedName>
</protein>
<organism evidence="1 2">
    <name type="scientific">Araneus ventricosus</name>
    <name type="common">Orbweaver spider</name>
    <name type="synonym">Epeira ventricosa</name>
    <dbReference type="NCBI Taxonomy" id="182803"/>
    <lineage>
        <taxon>Eukaryota</taxon>
        <taxon>Metazoa</taxon>
        <taxon>Ecdysozoa</taxon>
        <taxon>Arthropoda</taxon>
        <taxon>Chelicerata</taxon>
        <taxon>Arachnida</taxon>
        <taxon>Araneae</taxon>
        <taxon>Araneomorphae</taxon>
        <taxon>Entelegynae</taxon>
        <taxon>Araneoidea</taxon>
        <taxon>Araneidae</taxon>
        <taxon>Araneus</taxon>
    </lineage>
</organism>